<organism evidence="3 4">
    <name type="scientific">Fontibacillus phaseoli</name>
    <dbReference type="NCBI Taxonomy" id="1416533"/>
    <lineage>
        <taxon>Bacteria</taxon>
        <taxon>Bacillati</taxon>
        <taxon>Bacillota</taxon>
        <taxon>Bacilli</taxon>
        <taxon>Bacillales</taxon>
        <taxon>Paenibacillaceae</taxon>
        <taxon>Fontibacillus</taxon>
    </lineage>
</organism>
<dbReference type="RefSeq" id="WP_114496509.1">
    <property type="nucleotide sequence ID" value="NZ_QPJW01000003.1"/>
</dbReference>
<keyword evidence="2" id="KW-0472">Membrane</keyword>
<dbReference type="Proteomes" id="UP000253090">
    <property type="component" value="Unassembled WGS sequence"/>
</dbReference>
<dbReference type="OrthoDB" id="2385264at2"/>
<evidence type="ECO:0008006" key="5">
    <source>
        <dbReference type="Google" id="ProtNLM"/>
    </source>
</evidence>
<evidence type="ECO:0000256" key="1">
    <source>
        <dbReference type="SAM" id="MobiDB-lite"/>
    </source>
</evidence>
<dbReference type="EMBL" id="QPJW01000003">
    <property type="protein sequence ID" value="RCX20427.1"/>
    <property type="molecule type" value="Genomic_DNA"/>
</dbReference>
<evidence type="ECO:0000313" key="3">
    <source>
        <dbReference type="EMBL" id="RCX20427.1"/>
    </source>
</evidence>
<accession>A0A369BJ15</accession>
<protein>
    <recommendedName>
        <fullName evidence="5">Flp pilus-assembly TadE/G-like protein</fullName>
    </recommendedName>
</protein>
<sequence>MFHRSRSERGAVSVFLIMIFAAVFAFVTIFIDFARMAALQAKTEMLAHAASRSVMSAYDPELVEQYGLFAFGETDADYIMSKVLQAQLELMNRSDDLPVAEARLDSSTVELQRPLGTYSVFEQQIREQMKYKAPIDFTIEVVNRFKPMSQVMKEASNTVDLLGKLQKLYDRREAKLDELLQKQNQVAHAAGKIMPLIPRSGGSGLSDGDSFGDGISTAADVAAQYADYAWKVEEDRAREPLERMYSLEISRYQYAASRLFGKLGDANRNAQEQHDSLLPQAKEFLNEARELNEQMRLTMKEAEQRSAQNGYNEVSAMESTSRNGTVTGGDEIAKIRQQSANLLLPESLFTDFEKDIDAQASLFSAFHVSVNSFLSLEGPVISASTSTGELESAVGGMNREADKYMRAYGDSGAGNILEQNKKMLEAHRGSDEERKQTEREAQGKLKEANNLIKGISELKDKLKEQQKQFDQLESFYKANREMNQRGLDGDEDKRAVNEDPYDTGSEAMAGMDSLYGGLSGFMKGMSDSGFQTEYIVNYFQFLDLSTLDELLEGSGQEKLDVLADSFAAEKQQVEYILYGFHNPAGNIAAAYGEIFTMRLAIRTMEGLIKNGAKGNPLLVLAAALLYGVEHAVKDMIELTKKGSLVLSDYLKVKLTYRDHLRIFLLLHGRNERRLSRMLAVIRMNTGIRTEERSTYLKGTVTAGIPLWFIPGVAKAMGAAGVLEGKVEGSKYYAAKQADFSY</sequence>
<keyword evidence="4" id="KW-1185">Reference proteome</keyword>
<proteinExistence type="predicted"/>
<name>A0A369BJ15_9BACL</name>
<keyword evidence="2" id="KW-0812">Transmembrane</keyword>
<dbReference type="AlphaFoldDB" id="A0A369BJ15"/>
<gene>
    <name evidence="3" type="ORF">DFP94_103152</name>
</gene>
<feature type="transmembrane region" description="Helical" evidence="2">
    <location>
        <begin position="12"/>
        <end position="31"/>
    </location>
</feature>
<keyword evidence="2" id="KW-1133">Transmembrane helix</keyword>
<evidence type="ECO:0000313" key="4">
    <source>
        <dbReference type="Proteomes" id="UP000253090"/>
    </source>
</evidence>
<feature type="region of interest" description="Disordered" evidence="1">
    <location>
        <begin position="426"/>
        <end position="446"/>
    </location>
</feature>
<evidence type="ECO:0000256" key="2">
    <source>
        <dbReference type="SAM" id="Phobius"/>
    </source>
</evidence>
<comment type="caution">
    <text evidence="3">The sequence shown here is derived from an EMBL/GenBank/DDBJ whole genome shotgun (WGS) entry which is preliminary data.</text>
</comment>
<reference evidence="3 4" key="1">
    <citation type="submission" date="2018-07" db="EMBL/GenBank/DDBJ databases">
        <title>Genomic Encyclopedia of Type Strains, Phase III (KMG-III): the genomes of soil and plant-associated and newly described type strains.</title>
        <authorList>
            <person name="Whitman W."/>
        </authorList>
    </citation>
    <scope>NUCLEOTIDE SEQUENCE [LARGE SCALE GENOMIC DNA]</scope>
    <source>
        <strain evidence="3 4">CECT 8333</strain>
    </source>
</reference>